<proteinExistence type="predicted"/>
<dbReference type="EMBL" id="JAJTJA010000001">
    <property type="protein sequence ID" value="KAH8705087.1"/>
    <property type="molecule type" value="Genomic_DNA"/>
</dbReference>
<dbReference type="Proteomes" id="UP001201262">
    <property type="component" value="Unassembled WGS sequence"/>
</dbReference>
<feature type="compositionally biased region" description="Polar residues" evidence="1">
    <location>
        <begin position="14"/>
        <end position="26"/>
    </location>
</feature>
<evidence type="ECO:0000259" key="2">
    <source>
        <dbReference type="PROSITE" id="PS50031"/>
    </source>
</evidence>
<feature type="compositionally biased region" description="Low complexity" evidence="1">
    <location>
        <begin position="319"/>
        <end position="343"/>
    </location>
</feature>
<dbReference type="SUPFAM" id="SSF47473">
    <property type="entry name" value="EF-hand"/>
    <property type="match status" value="1"/>
</dbReference>
<dbReference type="RefSeq" id="XP_046077708.1">
    <property type="nucleotide sequence ID" value="XM_046219602.1"/>
</dbReference>
<keyword evidence="4" id="KW-1185">Reference proteome</keyword>
<feature type="compositionally biased region" description="Low complexity" evidence="1">
    <location>
        <begin position="126"/>
        <end position="150"/>
    </location>
</feature>
<feature type="domain" description="EH" evidence="2">
    <location>
        <begin position="509"/>
        <end position="590"/>
    </location>
</feature>
<accession>A0AAD4Q679</accession>
<dbReference type="InterPro" id="IPR011992">
    <property type="entry name" value="EF-hand-dom_pair"/>
</dbReference>
<evidence type="ECO:0000256" key="1">
    <source>
        <dbReference type="SAM" id="MobiDB-lite"/>
    </source>
</evidence>
<dbReference type="InterPro" id="IPR000261">
    <property type="entry name" value="EH_dom"/>
</dbReference>
<dbReference type="SMART" id="SM00027">
    <property type="entry name" value="EH"/>
    <property type="match status" value="1"/>
</dbReference>
<feature type="compositionally biased region" description="Polar residues" evidence="1">
    <location>
        <begin position="299"/>
        <end position="315"/>
    </location>
</feature>
<dbReference type="Gene3D" id="1.10.238.10">
    <property type="entry name" value="EF-hand"/>
    <property type="match status" value="1"/>
</dbReference>
<feature type="compositionally biased region" description="Basic and acidic residues" evidence="1">
    <location>
        <begin position="437"/>
        <end position="450"/>
    </location>
</feature>
<dbReference type="Pfam" id="PF12763">
    <property type="entry name" value="EH"/>
    <property type="match status" value="1"/>
</dbReference>
<evidence type="ECO:0000313" key="3">
    <source>
        <dbReference type="EMBL" id="KAH8705087.1"/>
    </source>
</evidence>
<dbReference type="PROSITE" id="PS50031">
    <property type="entry name" value="EH"/>
    <property type="match status" value="1"/>
</dbReference>
<feature type="compositionally biased region" description="Polar residues" evidence="1">
    <location>
        <begin position="241"/>
        <end position="271"/>
    </location>
</feature>
<dbReference type="CDD" id="cd00052">
    <property type="entry name" value="EH"/>
    <property type="match status" value="1"/>
</dbReference>
<name>A0AAD4Q679_9EURO</name>
<feature type="region of interest" description="Disordered" evidence="1">
    <location>
        <begin position="1"/>
        <end position="26"/>
    </location>
</feature>
<feature type="compositionally biased region" description="Basic residues" evidence="1">
    <location>
        <begin position="452"/>
        <end position="464"/>
    </location>
</feature>
<reference evidence="3" key="1">
    <citation type="submission" date="2021-12" db="EMBL/GenBank/DDBJ databases">
        <title>Convergent genome expansion in fungi linked to evolution of root-endophyte symbiosis.</title>
        <authorList>
            <consortium name="DOE Joint Genome Institute"/>
            <person name="Ke Y.-H."/>
            <person name="Bonito G."/>
            <person name="Liao H.-L."/>
            <person name="Looney B."/>
            <person name="Rojas-Flechas A."/>
            <person name="Nash J."/>
            <person name="Hameed K."/>
            <person name="Schadt C."/>
            <person name="Martin F."/>
            <person name="Crous P.W."/>
            <person name="Miettinen O."/>
            <person name="Magnuson J.K."/>
            <person name="Labbe J."/>
            <person name="Jacobson D."/>
            <person name="Doktycz M.J."/>
            <person name="Veneault-Fourrey C."/>
            <person name="Kuo A."/>
            <person name="Mondo S."/>
            <person name="Calhoun S."/>
            <person name="Riley R."/>
            <person name="Ohm R."/>
            <person name="LaButti K."/>
            <person name="Andreopoulos B."/>
            <person name="Pangilinan J."/>
            <person name="Nolan M."/>
            <person name="Tritt A."/>
            <person name="Clum A."/>
            <person name="Lipzen A."/>
            <person name="Daum C."/>
            <person name="Barry K."/>
            <person name="Grigoriev I.V."/>
            <person name="Vilgalys R."/>
        </authorList>
    </citation>
    <scope>NUCLEOTIDE SEQUENCE</scope>
    <source>
        <strain evidence="3">PMI_201</strain>
    </source>
</reference>
<dbReference type="AlphaFoldDB" id="A0AAD4Q679"/>
<comment type="caution">
    <text evidence="3">The sequence shown here is derived from an EMBL/GenBank/DDBJ whole genome shotgun (WGS) entry which is preliminary data.</text>
</comment>
<dbReference type="GeneID" id="70249889"/>
<gene>
    <name evidence="3" type="ORF">BGW36DRAFT_421661</name>
</gene>
<feature type="compositionally biased region" description="Low complexity" evidence="1">
    <location>
        <begin position="208"/>
        <end position="219"/>
    </location>
</feature>
<feature type="region of interest" description="Disordered" evidence="1">
    <location>
        <begin position="126"/>
        <end position="477"/>
    </location>
</feature>
<protein>
    <recommendedName>
        <fullName evidence="2">EH domain-containing protein</fullName>
    </recommendedName>
</protein>
<feature type="compositionally biased region" description="Basic and acidic residues" evidence="1">
    <location>
        <begin position="465"/>
        <end position="477"/>
    </location>
</feature>
<organism evidence="3 4">
    <name type="scientific">Talaromyces proteolyticus</name>
    <dbReference type="NCBI Taxonomy" id="1131652"/>
    <lineage>
        <taxon>Eukaryota</taxon>
        <taxon>Fungi</taxon>
        <taxon>Dikarya</taxon>
        <taxon>Ascomycota</taxon>
        <taxon>Pezizomycotina</taxon>
        <taxon>Eurotiomycetes</taxon>
        <taxon>Eurotiomycetidae</taxon>
        <taxon>Eurotiales</taxon>
        <taxon>Trichocomaceae</taxon>
        <taxon>Talaromyces</taxon>
        <taxon>Talaromyces sect. Bacilispori</taxon>
    </lineage>
</organism>
<feature type="compositionally biased region" description="Low complexity" evidence="1">
    <location>
        <begin position="380"/>
        <end position="395"/>
    </location>
</feature>
<sequence length="599" mass="66182">MSGGAVSVVLDGRQASQRHVNSAKDSTALQGASVAFNAHPAQSGLSNASRNTSKTIRASAMADPTKRDVISDENDTVSEMPQDGLVTDRIKQFSGNLAPRSAHSLVSNREEWPPSKETSFQVQAAALAAARSASRTPQTTSPTPSVLPTRILRDGEHFPIHETGLRKSKPAILGSPSPRPLPAPVPVRKSPAVASSLESMADQSKAKPLLPSRSRSTLSVEERPLRSPVPREAAHDRPGTQAITPFSTGQQPKHLIQRSSELQTEQHNRNMIPSVPRPRRTAATPQERPPRPQPPPRPTNSSFQEEIYTDSSSPIPQERTSSNRSITRSSSVSTRSSYNTSTSDLGRVSAHAQSSTRQDKSHTNEATGMTKESLADAIVASSLASSRSSRAASPLKEPPPLPPHRRTRSRSLLNPTDMFKGEQHRTTPSPSKGLRQTLRDPSKSDDEATKQHSGRHLIRHHPHKYHEGDRKRWRQEVPERERKRYEGVWAANKGLWIPPESLIYEMLPYVPRTLVLSDMVVHLVVRDIWLRSRLPSHTLEAIWDLVDHNRIGLLSREEFVVGLWLIDESLKGHKIPVKVPDSVWDSVRHSPGIKVLHGL</sequence>
<feature type="compositionally biased region" description="Basic and acidic residues" evidence="1">
    <location>
        <begin position="151"/>
        <end position="165"/>
    </location>
</feature>
<evidence type="ECO:0000313" key="4">
    <source>
        <dbReference type="Proteomes" id="UP001201262"/>
    </source>
</evidence>